<feature type="repeat" description="TPR" evidence="3">
    <location>
        <begin position="11"/>
        <end position="44"/>
    </location>
</feature>
<dbReference type="PANTHER" id="PTHR45641:SF19">
    <property type="entry name" value="NEPHROCYSTIN-3"/>
    <property type="match status" value="1"/>
</dbReference>
<sequence length="92" mass="10690">MRSHKLGCSCYSRKLNIGDIYYKIGQFDKAFDYFKEAIDIQSELLSENHVDLAKSFNSMAAIYCQKENYAEALDYCKKAHDIQTNFLPKNHP</sequence>
<evidence type="ECO:0000256" key="2">
    <source>
        <dbReference type="ARBA" id="ARBA00022803"/>
    </source>
</evidence>
<keyword evidence="1" id="KW-0677">Repeat</keyword>
<reference evidence="4" key="1">
    <citation type="submission" date="2021-02" db="EMBL/GenBank/DDBJ databases">
        <authorList>
            <person name="Nowell W R."/>
        </authorList>
    </citation>
    <scope>NUCLEOTIDE SEQUENCE</scope>
</reference>
<evidence type="ECO:0000313" key="5">
    <source>
        <dbReference type="Proteomes" id="UP000663887"/>
    </source>
</evidence>
<dbReference type="SUPFAM" id="SSF48452">
    <property type="entry name" value="TPR-like"/>
    <property type="match status" value="1"/>
</dbReference>
<dbReference type="Proteomes" id="UP000663887">
    <property type="component" value="Unassembled WGS sequence"/>
</dbReference>
<dbReference type="Gene3D" id="1.25.40.10">
    <property type="entry name" value="Tetratricopeptide repeat domain"/>
    <property type="match status" value="1"/>
</dbReference>
<accession>A0A816R1Y7</accession>
<organism evidence="4 5">
    <name type="scientific">Rotaria magnacalcarata</name>
    <dbReference type="NCBI Taxonomy" id="392030"/>
    <lineage>
        <taxon>Eukaryota</taxon>
        <taxon>Metazoa</taxon>
        <taxon>Spiralia</taxon>
        <taxon>Gnathifera</taxon>
        <taxon>Rotifera</taxon>
        <taxon>Eurotatoria</taxon>
        <taxon>Bdelloidea</taxon>
        <taxon>Philodinida</taxon>
        <taxon>Philodinidae</taxon>
        <taxon>Rotaria</taxon>
    </lineage>
</organism>
<name>A0A816R1Y7_9BILA</name>
<evidence type="ECO:0000313" key="4">
    <source>
        <dbReference type="EMBL" id="CAF2068197.1"/>
    </source>
</evidence>
<feature type="non-terminal residue" evidence="4">
    <location>
        <position position="92"/>
    </location>
</feature>
<protein>
    <recommendedName>
        <fullName evidence="6">Tetratricopeptide repeat protein</fullName>
    </recommendedName>
</protein>
<evidence type="ECO:0000256" key="1">
    <source>
        <dbReference type="ARBA" id="ARBA00022737"/>
    </source>
</evidence>
<dbReference type="InterPro" id="IPR019734">
    <property type="entry name" value="TPR_rpt"/>
</dbReference>
<dbReference type="PROSITE" id="PS50005">
    <property type="entry name" value="TPR"/>
    <property type="match status" value="1"/>
</dbReference>
<proteinExistence type="predicted"/>
<dbReference type="InterPro" id="IPR011990">
    <property type="entry name" value="TPR-like_helical_dom_sf"/>
</dbReference>
<dbReference type="AlphaFoldDB" id="A0A816R1Y7"/>
<evidence type="ECO:0008006" key="6">
    <source>
        <dbReference type="Google" id="ProtNLM"/>
    </source>
</evidence>
<dbReference type="Pfam" id="PF13424">
    <property type="entry name" value="TPR_12"/>
    <property type="match status" value="1"/>
</dbReference>
<gene>
    <name evidence="4" type="ORF">XDN619_LOCUS12019</name>
</gene>
<dbReference type="PANTHER" id="PTHR45641">
    <property type="entry name" value="TETRATRICOPEPTIDE REPEAT PROTEIN (AFU_ORTHOLOGUE AFUA_6G03870)"/>
    <property type="match status" value="1"/>
</dbReference>
<dbReference type="EMBL" id="CAJNRG010004705">
    <property type="protein sequence ID" value="CAF2068197.1"/>
    <property type="molecule type" value="Genomic_DNA"/>
</dbReference>
<evidence type="ECO:0000256" key="3">
    <source>
        <dbReference type="PROSITE-ProRule" id="PRU00339"/>
    </source>
</evidence>
<keyword evidence="2 3" id="KW-0802">TPR repeat</keyword>
<dbReference type="SMART" id="SM00028">
    <property type="entry name" value="TPR"/>
    <property type="match status" value="2"/>
</dbReference>
<comment type="caution">
    <text evidence="4">The sequence shown here is derived from an EMBL/GenBank/DDBJ whole genome shotgun (WGS) entry which is preliminary data.</text>
</comment>
<feature type="non-terminal residue" evidence="4">
    <location>
        <position position="1"/>
    </location>
</feature>